<dbReference type="EC" id="3.2.1.23" evidence="3"/>
<feature type="domain" description="Glycosyl hydrolases family 2 sugar binding" evidence="6">
    <location>
        <begin position="14"/>
        <end position="169"/>
    </location>
</feature>
<dbReference type="PANTHER" id="PTHR46323">
    <property type="entry name" value="BETA-GALACTOSIDASE"/>
    <property type="match status" value="1"/>
</dbReference>
<feature type="non-terminal residue" evidence="7">
    <location>
        <position position="169"/>
    </location>
</feature>
<evidence type="ECO:0000256" key="2">
    <source>
        <dbReference type="ARBA" id="ARBA00007401"/>
    </source>
</evidence>
<comment type="catalytic activity">
    <reaction evidence="1">
        <text>Hydrolysis of terminal non-reducing beta-D-galactose residues in beta-D-galactosides.</text>
        <dbReference type="EC" id="3.2.1.23"/>
    </reaction>
</comment>
<name>A0A2S5VIF5_9MICO</name>
<reference evidence="7 8" key="1">
    <citation type="submission" date="2018-02" db="EMBL/GenBank/DDBJ databases">
        <title>Bacteriophage NCPPB3778 and a type I-E CRISPR drive the evolution of the US Biological Select Agent, Rathayibacter toxicus.</title>
        <authorList>
            <person name="Davis E.W.II."/>
            <person name="Tabima J.F."/>
            <person name="Weisberg A.J."/>
            <person name="Lopes L.D."/>
            <person name="Wiseman M.S."/>
            <person name="Wiseman M.S."/>
            <person name="Pupko T."/>
            <person name="Belcher M.S."/>
            <person name="Sechler A.J."/>
            <person name="Tancos M.A."/>
            <person name="Schroeder B.K."/>
            <person name="Murray T.D."/>
            <person name="Luster D.G."/>
            <person name="Schneider W.L."/>
            <person name="Rogers E."/>
            <person name="Andreote F.D."/>
            <person name="Grunwald N.J."/>
            <person name="Putnam M.L."/>
            <person name="Chang J.H."/>
        </authorList>
    </citation>
    <scope>NUCLEOTIDE SEQUENCE [LARGE SCALE GENOMIC DNA]</scope>
    <source>
        <strain evidence="7 8">AY1B3</strain>
    </source>
</reference>
<dbReference type="Gene3D" id="2.60.120.260">
    <property type="entry name" value="Galactose-binding domain-like"/>
    <property type="match status" value="1"/>
</dbReference>
<dbReference type="InterPro" id="IPR008979">
    <property type="entry name" value="Galactose-bd-like_sf"/>
</dbReference>
<evidence type="ECO:0000256" key="3">
    <source>
        <dbReference type="ARBA" id="ARBA00012756"/>
    </source>
</evidence>
<keyword evidence="5" id="KW-0326">Glycosidase</keyword>
<dbReference type="Proteomes" id="UP000239241">
    <property type="component" value="Unassembled WGS sequence"/>
</dbReference>
<evidence type="ECO:0000256" key="1">
    <source>
        <dbReference type="ARBA" id="ARBA00001412"/>
    </source>
</evidence>
<dbReference type="EMBL" id="PSXY01000062">
    <property type="protein sequence ID" value="PPF62338.1"/>
    <property type="molecule type" value="Genomic_DNA"/>
</dbReference>
<evidence type="ECO:0000256" key="5">
    <source>
        <dbReference type="ARBA" id="ARBA00023295"/>
    </source>
</evidence>
<dbReference type="RefSeq" id="WP_374953181.1">
    <property type="nucleotide sequence ID" value="NZ_PSXY01000062.1"/>
</dbReference>
<dbReference type="SUPFAM" id="SSF49785">
    <property type="entry name" value="Galactose-binding domain-like"/>
    <property type="match status" value="1"/>
</dbReference>
<accession>A0A2S5VIF5</accession>
<comment type="similarity">
    <text evidence="2">Belongs to the glycosyl hydrolase 2 family.</text>
</comment>
<sequence>RRRPRIREPGAPVHALDGDWRFRLLPEAPVDPADGPPEVADPALDDAALDAAGWTTLPVPSHWVLHGHGAPAYTNLQYPFPIDPPHVPDANPTGEHRRAFELPASFADAARVLLRTDGIEGLATFWVNGVEAGWTTGSRLTTELDVTDLLVPGVNHLGIRVHQWSAASY</sequence>
<dbReference type="GO" id="GO:0004565">
    <property type="term" value="F:beta-galactosidase activity"/>
    <property type="evidence" value="ECO:0007669"/>
    <property type="project" value="UniProtKB-EC"/>
</dbReference>
<evidence type="ECO:0000313" key="8">
    <source>
        <dbReference type="Proteomes" id="UP000239241"/>
    </source>
</evidence>
<dbReference type="GO" id="GO:0009341">
    <property type="term" value="C:beta-galactosidase complex"/>
    <property type="evidence" value="ECO:0007669"/>
    <property type="project" value="TreeGrafter"/>
</dbReference>
<comment type="caution">
    <text evidence="7">The sequence shown here is derived from an EMBL/GenBank/DDBJ whole genome shotgun (WGS) entry which is preliminary data.</text>
</comment>
<evidence type="ECO:0000259" key="6">
    <source>
        <dbReference type="Pfam" id="PF02837"/>
    </source>
</evidence>
<evidence type="ECO:0000313" key="7">
    <source>
        <dbReference type="EMBL" id="PPF62338.1"/>
    </source>
</evidence>
<organism evidence="7 8">
    <name type="scientific">Clavibacter michiganensis</name>
    <dbReference type="NCBI Taxonomy" id="28447"/>
    <lineage>
        <taxon>Bacteria</taxon>
        <taxon>Bacillati</taxon>
        <taxon>Actinomycetota</taxon>
        <taxon>Actinomycetes</taxon>
        <taxon>Micrococcales</taxon>
        <taxon>Microbacteriaceae</taxon>
        <taxon>Clavibacter</taxon>
    </lineage>
</organism>
<keyword evidence="4" id="KW-0378">Hydrolase</keyword>
<evidence type="ECO:0000256" key="4">
    <source>
        <dbReference type="ARBA" id="ARBA00022801"/>
    </source>
</evidence>
<dbReference type="AlphaFoldDB" id="A0A2S5VIF5"/>
<dbReference type="PANTHER" id="PTHR46323:SF2">
    <property type="entry name" value="BETA-GALACTOSIDASE"/>
    <property type="match status" value="1"/>
</dbReference>
<gene>
    <name evidence="7" type="ORF">C5E16_16025</name>
</gene>
<dbReference type="GO" id="GO:0005990">
    <property type="term" value="P:lactose catabolic process"/>
    <property type="evidence" value="ECO:0007669"/>
    <property type="project" value="TreeGrafter"/>
</dbReference>
<protein>
    <recommendedName>
        <fullName evidence="3">beta-galactosidase</fullName>
        <ecNumber evidence="3">3.2.1.23</ecNumber>
    </recommendedName>
</protein>
<dbReference type="Pfam" id="PF02837">
    <property type="entry name" value="Glyco_hydro_2_N"/>
    <property type="match status" value="1"/>
</dbReference>
<proteinExistence type="inferred from homology"/>
<dbReference type="InterPro" id="IPR050347">
    <property type="entry name" value="Bact_Beta-galactosidase"/>
</dbReference>
<dbReference type="InterPro" id="IPR006104">
    <property type="entry name" value="Glyco_hydro_2_N"/>
</dbReference>
<feature type="non-terminal residue" evidence="7">
    <location>
        <position position="1"/>
    </location>
</feature>